<keyword evidence="4" id="KW-1185">Reference proteome</keyword>
<sequence length="691" mass="79818">MAFQYPTLENDGQFSFRVMSILPDIYDAPIRCILRSVPFPAQAILQPQLPNLPSPDAIQSHTTHHQDRQSRLKRQRLLGAETWASTTALWRKIKPSRGRDELILPPAEPIEEAPEHQNQHVPYEAVSYAWGDEPHDQRILLNGRPFLVSLTLKQAIGRLRREDRPREVWIDAICIDQHNPREKANQIRQMHHIFAGAEQVVVWLGEAEGVDCELAFDFVRQVSRGVDLDRDGHIPLPLSSSVECLMARGYLPSWSAFYQLISRSWWRRAWVVQELLLAQSAVVLCGSASIRWNHLETGIALIYPTYEWYLDNCQSEANLKYFRLDFLSFFLCNYFNLDAAIGLGPSRFRYIRSRTDKHPSSHILNWLNDNRIRLCKFGHDRIYSILALTPKSFSDSIRIDYQQTVEELFKSVVRSFVNTWGSLDIILFSHHSAWHRHSQLPSWVPDWRRSNRTQAYGYNQRDGLKRAHAIFSPDMSHLTVNGAELAHVLETQVECDLMPNLTKTNSFVGPRGKPFPNGDGKSWWVMELDELEDIFQPAMEQWSAGEIFSVYPFGSLNVFLKLLSRKQRPESFDPEWYLKTGYRLYDPNRRALWNESHWKILVEELRQYLVSRTVVATTSFLAVAPDTAQEGDVIFWIQGCSALVLLRPTGDGTFTFIGDVFVGSERHGHDDFIEGIERDNDESTLREITLV</sequence>
<feature type="domain" description="Heterokaryon incompatibility" evidence="2">
    <location>
        <begin position="123"/>
        <end position="274"/>
    </location>
</feature>
<evidence type="ECO:0000259" key="2">
    <source>
        <dbReference type="Pfam" id="PF06985"/>
    </source>
</evidence>
<organism evidence="3 4">
    <name type="scientific">Cercophora scortea</name>
    <dbReference type="NCBI Taxonomy" id="314031"/>
    <lineage>
        <taxon>Eukaryota</taxon>
        <taxon>Fungi</taxon>
        <taxon>Dikarya</taxon>
        <taxon>Ascomycota</taxon>
        <taxon>Pezizomycotina</taxon>
        <taxon>Sordariomycetes</taxon>
        <taxon>Sordariomycetidae</taxon>
        <taxon>Sordariales</taxon>
        <taxon>Lasiosphaeriaceae</taxon>
        <taxon>Cercophora</taxon>
    </lineage>
</organism>
<dbReference type="PANTHER" id="PTHR24148:SF64">
    <property type="entry name" value="HETEROKARYON INCOMPATIBILITY DOMAIN-CONTAINING PROTEIN"/>
    <property type="match status" value="1"/>
</dbReference>
<dbReference type="EMBL" id="JAUEPO010000002">
    <property type="protein sequence ID" value="KAK3332728.1"/>
    <property type="molecule type" value="Genomic_DNA"/>
</dbReference>
<dbReference type="PANTHER" id="PTHR24148">
    <property type="entry name" value="ANKYRIN REPEAT DOMAIN-CONTAINING PROTEIN 39 HOMOLOG-RELATED"/>
    <property type="match status" value="1"/>
</dbReference>
<protein>
    <submittedName>
        <fullName evidence="3">Heterokaryon incompatibility protein-domain-containing protein</fullName>
    </submittedName>
</protein>
<comment type="caution">
    <text evidence="3">The sequence shown here is derived from an EMBL/GenBank/DDBJ whole genome shotgun (WGS) entry which is preliminary data.</text>
</comment>
<dbReference type="Proteomes" id="UP001286456">
    <property type="component" value="Unassembled WGS sequence"/>
</dbReference>
<reference evidence="3" key="1">
    <citation type="journal article" date="2023" name="Mol. Phylogenet. Evol.">
        <title>Genome-scale phylogeny and comparative genomics of the fungal order Sordariales.</title>
        <authorList>
            <person name="Hensen N."/>
            <person name="Bonometti L."/>
            <person name="Westerberg I."/>
            <person name="Brannstrom I.O."/>
            <person name="Guillou S."/>
            <person name="Cros-Aarteil S."/>
            <person name="Calhoun S."/>
            <person name="Haridas S."/>
            <person name="Kuo A."/>
            <person name="Mondo S."/>
            <person name="Pangilinan J."/>
            <person name="Riley R."/>
            <person name="LaButti K."/>
            <person name="Andreopoulos B."/>
            <person name="Lipzen A."/>
            <person name="Chen C."/>
            <person name="Yan M."/>
            <person name="Daum C."/>
            <person name="Ng V."/>
            <person name="Clum A."/>
            <person name="Steindorff A."/>
            <person name="Ohm R.A."/>
            <person name="Martin F."/>
            <person name="Silar P."/>
            <person name="Natvig D.O."/>
            <person name="Lalanne C."/>
            <person name="Gautier V."/>
            <person name="Ament-Velasquez S.L."/>
            <person name="Kruys A."/>
            <person name="Hutchinson M.I."/>
            <person name="Powell A.J."/>
            <person name="Barry K."/>
            <person name="Miller A.N."/>
            <person name="Grigoriev I.V."/>
            <person name="Debuchy R."/>
            <person name="Gladieux P."/>
            <person name="Hiltunen Thoren M."/>
            <person name="Johannesson H."/>
        </authorList>
    </citation>
    <scope>NUCLEOTIDE SEQUENCE</scope>
    <source>
        <strain evidence="3">SMH4131-1</strain>
    </source>
</reference>
<dbReference type="InterPro" id="IPR052895">
    <property type="entry name" value="HetReg/Transcr_Mod"/>
</dbReference>
<reference evidence="3" key="2">
    <citation type="submission" date="2023-06" db="EMBL/GenBank/DDBJ databases">
        <authorList>
            <consortium name="Lawrence Berkeley National Laboratory"/>
            <person name="Haridas S."/>
            <person name="Hensen N."/>
            <person name="Bonometti L."/>
            <person name="Westerberg I."/>
            <person name="Brannstrom I.O."/>
            <person name="Guillou S."/>
            <person name="Cros-Aarteil S."/>
            <person name="Calhoun S."/>
            <person name="Kuo A."/>
            <person name="Mondo S."/>
            <person name="Pangilinan J."/>
            <person name="Riley R."/>
            <person name="Labutti K."/>
            <person name="Andreopoulos B."/>
            <person name="Lipzen A."/>
            <person name="Chen C."/>
            <person name="Yanf M."/>
            <person name="Daum C."/>
            <person name="Ng V."/>
            <person name="Clum A."/>
            <person name="Steindorff A."/>
            <person name="Ohm R."/>
            <person name="Martin F."/>
            <person name="Silar P."/>
            <person name="Natvig D."/>
            <person name="Lalanne C."/>
            <person name="Gautier V."/>
            <person name="Ament-Velasquez S.L."/>
            <person name="Kruys A."/>
            <person name="Hutchinson M.I."/>
            <person name="Powell A.J."/>
            <person name="Barry K."/>
            <person name="Miller A.N."/>
            <person name="Grigoriev I.V."/>
            <person name="Debuchy R."/>
            <person name="Gladieux P."/>
            <person name="Thoren M.H."/>
            <person name="Johannesson H."/>
        </authorList>
    </citation>
    <scope>NUCLEOTIDE SEQUENCE</scope>
    <source>
        <strain evidence="3">SMH4131-1</strain>
    </source>
</reference>
<dbReference type="Pfam" id="PF06985">
    <property type="entry name" value="HET"/>
    <property type="match status" value="1"/>
</dbReference>
<accession>A0AAE0IWV0</accession>
<dbReference type="InterPro" id="IPR010730">
    <property type="entry name" value="HET"/>
</dbReference>
<feature type="region of interest" description="Disordered" evidence="1">
    <location>
        <begin position="48"/>
        <end position="72"/>
    </location>
</feature>
<name>A0AAE0IWV0_9PEZI</name>
<evidence type="ECO:0000313" key="3">
    <source>
        <dbReference type="EMBL" id="KAK3332728.1"/>
    </source>
</evidence>
<dbReference type="AlphaFoldDB" id="A0AAE0IWV0"/>
<evidence type="ECO:0000256" key="1">
    <source>
        <dbReference type="SAM" id="MobiDB-lite"/>
    </source>
</evidence>
<evidence type="ECO:0000313" key="4">
    <source>
        <dbReference type="Proteomes" id="UP001286456"/>
    </source>
</evidence>
<gene>
    <name evidence="3" type="ORF">B0T19DRAFT_110374</name>
</gene>
<proteinExistence type="predicted"/>